<evidence type="ECO:0000256" key="5">
    <source>
        <dbReference type="ARBA" id="ARBA00023274"/>
    </source>
</evidence>
<dbReference type="AlphaFoldDB" id="A0A1M3KYP9"/>
<organism evidence="11 12">
    <name type="scientific">Candidatus Kapaibacterium thiocyanatum</name>
    <dbReference type="NCBI Taxonomy" id="1895771"/>
    <lineage>
        <taxon>Bacteria</taxon>
        <taxon>Pseudomonadati</taxon>
        <taxon>Candidatus Kapaibacteriota</taxon>
        <taxon>Candidatus Kapaibacteriia</taxon>
        <taxon>Candidatus Kapaibacteriales</taxon>
        <taxon>Candidatus Kapaibacteriaceae</taxon>
        <taxon>Candidatus Kapaibacterium</taxon>
    </lineage>
</organism>
<dbReference type="GO" id="GO:0015935">
    <property type="term" value="C:small ribosomal subunit"/>
    <property type="evidence" value="ECO:0007669"/>
    <property type="project" value="InterPro"/>
</dbReference>
<dbReference type="Pfam" id="PF00163">
    <property type="entry name" value="Ribosomal_S4"/>
    <property type="match status" value="1"/>
</dbReference>
<dbReference type="NCBIfam" id="NF003717">
    <property type="entry name" value="PRK05327.1"/>
    <property type="match status" value="1"/>
</dbReference>
<dbReference type="GO" id="GO:0003735">
    <property type="term" value="F:structural constituent of ribosome"/>
    <property type="evidence" value="ECO:0007669"/>
    <property type="project" value="InterPro"/>
</dbReference>
<dbReference type="Gene3D" id="3.10.290.10">
    <property type="entry name" value="RNA-binding S4 domain"/>
    <property type="match status" value="1"/>
</dbReference>
<feature type="domain" description="Small ribosomal subunit protein uS4 N-terminal" evidence="10">
    <location>
        <begin position="2"/>
        <end position="92"/>
    </location>
</feature>
<dbReference type="PROSITE" id="PS50889">
    <property type="entry name" value="S4"/>
    <property type="match status" value="1"/>
</dbReference>
<keyword evidence="2 7" id="KW-0699">rRNA-binding</keyword>
<dbReference type="HAMAP" id="MF_01306_B">
    <property type="entry name" value="Ribosomal_uS4_B"/>
    <property type="match status" value="1"/>
</dbReference>
<dbReference type="InterPro" id="IPR001912">
    <property type="entry name" value="Ribosomal_uS4_N"/>
</dbReference>
<dbReference type="NCBIfam" id="TIGR01017">
    <property type="entry name" value="rpsD_bact"/>
    <property type="match status" value="1"/>
</dbReference>
<feature type="domain" description="RNA-binding S4" evidence="9">
    <location>
        <begin position="93"/>
        <end position="157"/>
    </location>
</feature>
<comment type="function">
    <text evidence="7">With S5 and S12 plays an important role in translational accuracy.</text>
</comment>
<comment type="similarity">
    <text evidence="1 7">Belongs to the universal ribosomal protein uS4 family.</text>
</comment>
<evidence type="ECO:0000256" key="3">
    <source>
        <dbReference type="ARBA" id="ARBA00022884"/>
    </source>
</evidence>
<evidence type="ECO:0000256" key="7">
    <source>
        <dbReference type="HAMAP-Rule" id="MF_01306"/>
    </source>
</evidence>
<dbReference type="Proteomes" id="UP000184233">
    <property type="component" value="Unassembled WGS sequence"/>
</dbReference>
<evidence type="ECO:0000256" key="2">
    <source>
        <dbReference type="ARBA" id="ARBA00022730"/>
    </source>
</evidence>
<dbReference type="PANTHER" id="PTHR11831:SF4">
    <property type="entry name" value="SMALL RIBOSOMAL SUBUNIT PROTEIN US4M"/>
    <property type="match status" value="1"/>
</dbReference>
<evidence type="ECO:0000313" key="12">
    <source>
        <dbReference type="Proteomes" id="UP000184233"/>
    </source>
</evidence>
<dbReference type="GO" id="GO:0042274">
    <property type="term" value="P:ribosomal small subunit biogenesis"/>
    <property type="evidence" value="ECO:0007669"/>
    <property type="project" value="TreeGrafter"/>
</dbReference>
<dbReference type="Gene3D" id="1.10.1050.10">
    <property type="entry name" value="Ribosomal Protein S4 Delta 41, Chain A, domain 1"/>
    <property type="match status" value="1"/>
</dbReference>
<name>A0A1M3KYP9_9BACT</name>
<comment type="caution">
    <text evidence="11">The sequence shown here is derived from an EMBL/GenBank/DDBJ whole genome shotgun (WGS) entry which is preliminary data.</text>
</comment>
<dbReference type="GO" id="GO:0019843">
    <property type="term" value="F:rRNA binding"/>
    <property type="evidence" value="ECO:0007669"/>
    <property type="project" value="UniProtKB-UniRule"/>
</dbReference>
<evidence type="ECO:0000256" key="1">
    <source>
        <dbReference type="ARBA" id="ARBA00007465"/>
    </source>
</evidence>
<dbReference type="GO" id="GO:0006412">
    <property type="term" value="P:translation"/>
    <property type="evidence" value="ECO:0007669"/>
    <property type="project" value="UniProtKB-UniRule"/>
</dbReference>
<dbReference type="InterPro" id="IPR036986">
    <property type="entry name" value="S4_RNA-bd_sf"/>
</dbReference>
<dbReference type="PANTHER" id="PTHR11831">
    <property type="entry name" value="30S 40S RIBOSOMAL PROTEIN"/>
    <property type="match status" value="1"/>
</dbReference>
<keyword evidence="4 7" id="KW-0689">Ribosomal protein</keyword>
<keyword evidence="5 7" id="KW-0687">Ribonucleoprotein</keyword>
<evidence type="ECO:0000256" key="6">
    <source>
        <dbReference type="ARBA" id="ARBA00035254"/>
    </source>
</evidence>
<reference evidence="11 12" key="1">
    <citation type="submission" date="2016-09" db="EMBL/GenBank/DDBJ databases">
        <title>Genome-resolved meta-omics ties microbial dynamics to process performance in biotechnology for thiocyanate degradation.</title>
        <authorList>
            <person name="Kantor R.S."/>
            <person name="Huddy R.J."/>
            <person name="Iyer R."/>
            <person name="Thomas B.C."/>
            <person name="Brown C.T."/>
            <person name="Anantharaman K."/>
            <person name="Tringe S."/>
            <person name="Hettich R.L."/>
            <person name="Harrison S.T."/>
            <person name="Banfield J.F."/>
        </authorList>
    </citation>
    <scope>NUCLEOTIDE SEQUENCE [LARGE SCALE GENOMIC DNA]</scope>
    <source>
        <strain evidence="11">59-99</strain>
    </source>
</reference>
<dbReference type="InterPro" id="IPR005709">
    <property type="entry name" value="Ribosomal_uS4_bac-type"/>
</dbReference>
<comment type="subunit">
    <text evidence="7">Part of the 30S ribosomal subunit. Contacts protein S5. The interaction surface between S4 and S5 is involved in control of translational fidelity.</text>
</comment>
<sequence>MKYNGPKVKLSRKLGFAMTPKARKYMDRKPNAPGQHGASKKRAKLSDYAKQLIEKQRLRLQYNVHERQMTNYMAKASRLVGNTGDLLVQLLESRLDSLVFRSGFARSMYAARQYVRHGHVLVNGKKVDMPAYAVQPNDVISVKEKSRKLECFQEAIRSSGAPPYLDVSKADFSAKFLYQPPREEVPVVCEVPLVIEYYSR</sequence>
<proteinExistence type="inferred from homology"/>
<keyword evidence="3 7" id="KW-0694">RNA-binding</keyword>
<evidence type="ECO:0000259" key="9">
    <source>
        <dbReference type="SMART" id="SM00363"/>
    </source>
</evidence>
<evidence type="ECO:0000256" key="4">
    <source>
        <dbReference type="ARBA" id="ARBA00022980"/>
    </source>
</evidence>
<feature type="region of interest" description="Disordered" evidence="8">
    <location>
        <begin position="22"/>
        <end position="43"/>
    </location>
</feature>
<evidence type="ECO:0000313" key="11">
    <source>
        <dbReference type="EMBL" id="OJX57616.1"/>
    </source>
</evidence>
<accession>A0A1M3KYP9</accession>
<dbReference type="EMBL" id="MKVH01000021">
    <property type="protein sequence ID" value="OJX57616.1"/>
    <property type="molecule type" value="Genomic_DNA"/>
</dbReference>
<dbReference type="InterPro" id="IPR022801">
    <property type="entry name" value="Ribosomal_uS4"/>
</dbReference>
<comment type="function">
    <text evidence="7">One of the primary rRNA binding proteins, it binds directly to 16S rRNA where it nucleates assembly of the body of the 30S subunit.</text>
</comment>
<dbReference type="SUPFAM" id="SSF55174">
    <property type="entry name" value="Alpha-L RNA-binding motif"/>
    <property type="match status" value="1"/>
</dbReference>
<protein>
    <recommendedName>
        <fullName evidence="6 7">Small ribosomal subunit protein uS4</fullName>
    </recommendedName>
</protein>
<dbReference type="Pfam" id="PF01479">
    <property type="entry name" value="S4"/>
    <property type="match status" value="1"/>
</dbReference>
<evidence type="ECO:0000256" key="8">
    <source>
        <dbReference type="SAM" id="MobiDB-lite"/>
    </source>
</evidence>
<dbReference type="SMART" id="SM00363">
    <property type="entry name" value="S4"/>
    <property type="match status" value="1"/>
</dbReference>
<dbReference type="InterPro" id="IPR002942">
    <property type="entry name" value="S4_RNA-bd"/>
</dbReference>
<dbReference type="FunFam" id="3.10.290.10:FF:000001">
    <property type="entry name" value="30S ribosomal protein S4"/>
    <property type="match status" value="1"/>
</dbReference>
<evidence type="ECO:0000259" key="10">
    <source>
        <dbReference type="SMART" id="SM01390"/>
    </source>
</evidence>
<dbReference type="STRING" id="1895771.BGO89_06480"/>
<dbReference type="CDD" id="cd00165">
    <property type="entry name" value="S4"/>
    <property type="match status" value="1"/>
</dbReference>
<dbReference type="SMART" id="SM01390">
    <property type="entry name" value="Ribosomal_S4"/>
    <property type="match status" value="1"/>
</dbReference>
<gene>
    <name evidence="7" type="primary">rpsD</name>
    <name evidence="11" type="ORF">BGO89_06480</name>
</gene>